<dbReference type="GO" id="GO:0003700">
    <property type="term" value="F:DNA-binding transcription factor activity"/>
    <property type="evidence" value="ECO:0007669"/>
    <property type="project" value="InterPro"/>
</dbReference>
<keyword evidence="2 6" id="KW-0238">DNA-binding</keyword>
<keyword evidence="3" id="KW-0804">Transcription</keyword>
<dbReference type="InterPro" id="IPR002818">
    <property type="entry name" value="DJ-1/PfpI"/>
</dbReference>
<dbReference type="Proteomes" id="UP000234331">
    <property type="component" value="Unassembled WGS sequence"/>
</dbReference>
<dbReference type="EMBL" id="FZMO01000252">
    <property type="protein sequence ID" value="SNQ49387.1"/>
    <property type="molecule type" value="Genomic_DNA"/>
</dbReference>
<accession>A0A2I2KUN9</accession>
<dbReference type="GO" id="GO:0043565">
    <property type="term" value="F:sequence-specific DNA binding"/>
    <property type="evidence" value="ECO:0007669"/>
    <property type="project" value="InterPro"/>
</dbReference>
<evidence type="ECO:0000313" key="6">
    <source>
        <dbReference type="EMBL" id="SNQ49387.1"/>
    </source>
</evidence>
<dbReference type="OrthoDB" id="3992151at2"/>
<sequence length="344" mass="36383">MHVVAVLALDDVVPSDLMTPLDVFGRTHLPGGGPAYEVRICTPAAEVTTGAFTLRAPWRFDTLAAADTVIIPGREDEAGDPPVAALDAVREAAAAGARIASICSGAFLLAATGLLDGRRATTHWAAAAELARRHPAVTVDPNVLYVDNGQVLTSAGASAGLDLCLHMVRRDQGVAVAARTARLCVAPLERDGGQAQFIDRDPPPPDGLALEPLLRWLAANSHRELTLADIAAHARVSPRTLNRRFREQIGVTPVAWLRRSRLRHAQQLLETTGHPVEMIAAQVGFGSPAAFRERFRELVGTSPRAYRRAFGTGAGTDGPPEPGHVAVPGHPDGPPRRVVHSSGG</sequence>
<dbReference type="PANTHER" id="PTHR43130:SF3">
    <property type="entry name" value="HTH-TYPE TRANSCRIPTIONAL REGULATOR RV1931C"/>
    <property type="match status" value="1"/>
</dbReference>
<dbReference type="InterPro" id="IPR029062">
    <property type="entry name" value="Class_I_gatase-like"/>
</dbReference>
<evidence type="ECO:0000256" key="1">
    <source>
        <dbReference type="ARBA" id="ARBA00023015"/>
    </source>
</evidence>
<dbReference type="RefSeq" id="WP_101832883.1">
    <property type="nucleotide sequence ID" value="NZ_FZMO01000252.1"/>
</dbReference>
<keyword evidence="7" id="KW-1185">Reference proteome</keyword>
<evidence type="ECO:0000256" key="3">
    <source>
        <dbReference type="ARBA" id="ARBA00023163"/>
    </source>
</evidence>
<dbReference type="Pfam" id="PF12833">
    <property type="entry name" value="HTH_18"/>
    <property type="match status" value="1"/>
</dbReference>
<protein>
    <submittedName>
        <fullName evidence="6">Transcriptional regulator containing an amidase domain and an AraC-type DNA-binding HTH domain</fullName>
    </submittedName>
</protein>
<dbReference type="Gene3D" id="3.40.50.880">
    <property type="match status" value="1"/>
</dbReference>
<reference evidence="6 7" key="1">
    <citation type="submission" date="2017-06" db="EMBL/GenBank/DDBJ databases">
        <authorList>
            <person name="Kim H.J."/>
            <person name="Triplett B.A."/>
        </authorList>
    </citation>
    <scope>NUCLEOTIDE SEQUENCE [LARGE SCALE GENOMIC DNA]</scope>
    <source>
        <strain evidence="6">FRACA_ARgP5</strain>
    </source>
</reference>
<feature type="domain" description="HTH araC/xylS-type" evidence="5">
    <location>
        <begin position="211"/>
        <end position="309"/>
    </location>
</feature>
<proteinExistence type="predicted"/>
<dbReference type="SUPFAM" id="SSF46689">
    <property type="entry name" value="Homeodomain-like"/>
    <property type="match status" value="2"/>
</dbReference>
<keyword evidence="1" id="KW-0805">Transcription regulation</keyword>
<dbReference type="InterPro" id="IPR018060">
    <property type="entry name" value="HTH_AraC"/>
</dbReference>
<evidence type="ECO:0000259" key="5">
    <source>
        <dbReference type="PROSITE" id="PS01124"/>
    </source>
</evidence>
<dbReference type="PANTHER" id="PTHR43130">
    <property type="entry name" value="ARAC-FAMILY TRANSCRIPTIONAL REGULATOR"/>
    <property type="match status" value="1"/>
</dbReference>
<feature type="region of interest" description="Disordered" evidence="4">
    <location>
        <begin position="308"/>
        <end position="344"/>
    </location>
</feature>
<evidence type="ECO:0000313" key="7">
    <source>
        <dbReference type="Proteomes" id="UP000234331"/>
    </source>
</evidence>
<dbReference type="InterPro" id="IPR009057">
    <property type="entry name" value="Homeodomain-like_sf"/>
</dbReference>
<dbReference type="AlphaFoldDB" id="A0A2I2KUN9"/>
<dbReference type="Gene3D" id="1.10.10.60">
    <property type="entry name" value="Homeodomain-like"/>
    <property type="match status" value="1"/>
</dbReference>
<dbReference type="Pfam" id="PF01965">
    <property type="entry name" value="DJ-1_PfpI"/>
    <property type="match status" value="1"/>
</dbReference>
<dbReference type="SUPFAM" id="SSF52317">
    <property type="entry name" value="Class I glutamine amidotransferase-like"/>
    <property type="match status" value="1"/>
</dbReference>
<dbReference type="PROSITE" id="PS00041">
    <property type="entry name" value="HTH_ARAC_FAMILY_1"/>
    <property type="match status" value="1"/>
</dbReference>
<dbReference type="InterPro" id="IPR018062">
    <property type="entry name" value="HTH_AraC-typ_CS"/>
</dbReference>
<dbReference type="InterPro" id="IPR052158">
    <property type="entry name" value="INH-QAR"/>
</dbReference>
<name>A0A2I2KUN9_9ACTN</name>
<dbReference type="CDD" id="cd03137">
    <property type="entry name" value="GATase1_AraC_1"/>
    <property type="match status" value="1"/>
</dbReference>
<organism evidence="6 7">
    <name type="scientific">Frankia canadensis</name>
    <dbReference type="NCBI Taxonomy" id="1836972"/>
    <lineage>
        <taxon>Bacteria</taxon>
        <taxon>Bacillati</taxon>
        <taxon>Actinomycetota</taxon>
        <taxon>Actinomycetes</taxon>
        <taxon>Frankiales</taxon>
        <taxon>Frankiaceae</taxon>
        <taxon>Frankia</taxon>
    </lineage>
</organism>
<evidence type="ECO:0000256" key="4">
    <source>
        <dbReference type="SAM" id="MobiDB-lite"/>
    </source>
</evidence>
<gene>
    <name evidence="6" type="ORF">FRACA_3250006</name>
</gene>
<dbReference type="PROSITE" id="PS01124">
    <property type="entry name" value="HTH_ARAC_FAMILY_2"/>
    <property type="match status" value="1"/>
</dbReference>
<evidence type="ECO:0000256" key="2">
    <source>
        <dbReference type="ARBA" id="ARBA00023125"/>
    </source>
</evidence>
<dbReference type="SMART" id="SM00342">
    <property type="entry name" value="HTH_ARAC"/>
    <property type="match status" value="1"/>
</dbReference>